<dbReference type="InterPro" id="IPR036834">
    <property type="entry name" value="Bcl-2-like_sf"/>
</dbReference>
<dbReference type="AlphaFoldDB" id="A0A8C4NG87"/>
<proteinExistence type="inferred from homology"/>
<keyword evidence="2" id="KW-0053">Apoptosis</keyword>
<name>A0A8C4NG87_EPTBU</name>
<protein>
    <recommendedName>
        <fullName evidence="3">Bcl-2 Bcl-2 homology region 1-3 domain-containing protein</fullName>
    </recommendedName>
</protein>
<evidence type="ECO:0000256" key="2">
    <source>
        <dbReference type="ARBA" id="ARBA00022703"/>
    </source>
</evidence>
<dbReference type="Ensembl" id="ENSEBUT00000006739.1">
    <property type="protein sequence ID" value="ENSEBUP00000006285.1"/>
    <property type="gene ID" value="ENSEBUG00000004175.1"/>
</dbReference>
<dbReference type="PROSITE" id="PS50062">
    <property type="entry name" value="BCL2_FAMILY"/>
    <property type="match status" value="1"/>
</dbReference>
<dbReference type="GO" id="GO:0006915">
    <property type="term" value="P:apoptotic process"/>
    <property type="evidence" value="ECO:0007669"/>
    <property type="project" value="UniProtKB-KW"/>
</dbReference>
<dbReference type="Proteomes" id="UP000694388">
    <property type="component" value="Unplaced"/>
</dbReference>
<dbReference type="SUPFAM" id="SSF56854">
    <property type="entry name" value="Bcl-2 inhibitors of programmed cell death"/>
    <property type="match status" value="1"/>
</dbReference>
<dbReference type="InterPro" id="IPR046371">
    <property type="entry name" value="Bcl-2_BH1-3"/>
</dbReference>
<evidence type="ECO:0000256" key="1">
    <source>
        <dbReference type="ARBA" id="ARBA00009458"/>
    </source>
</evidence>
<dbReference type="GO" id="GO:0042981">
    <property type="term" value="P:regulation of apoptotic process"/>
    <property type="evidence" value="ECO:0007669"/>
    <property type="project" value="InterPro"/>
</dbReference>
<organism evidence="4 5">
    <name type="scientific">Eptatretus burgeri</name>
    <name type="common">Inshore hagfish</name>
    <dbReference type="NCBI Taxonomy" id="7764"/>
    <lineage>
        <taxon>Eukaryota</taxon>
        <taxon>Metazoa</taxon>
        <taxon>Chordata</taxon>
        <taxon>Craniata</taxon>
        <taxon>Vertebrata</taxon>
        <taxon>Cyclostomata</taxon>
        <taxon>Myxini</taxon>
        <taxon>Myxiniformes</taxon>
        <taxon>Myxinidae</taxon>
        <taxon>Eptatretinae</taxon>
        <taxon>Eptatretus</taxon>
    </lineage>
</organism>
<reference evidence="4" key="1">
    <citation type="submission" date="2025-08" db="UniProtKB">
        <authorList>
            <consortium name="Ensembl"/>
        </authorList>
    </citation>
    <scope>IDENTIFICATION</scope>
</reference>
<reference evidence="4" key="2">
    <citation type="submission" date="2025-09" db="UniProtKB">
        <authorList>
            <consortium name="Ensembl"/>
        </authorList>
    </citation>
    <scope>IDENTIFICATION</scope>
</reference>
<keyword evidence="5" id="KW-1185">Reference proteome</keyword>
<dbReference type="InterPro" id="IPR002475">
    <property type="entry name" value="Bcl2-like"/>
</dbReference>
<evidence type="ECO:0000313" key="5">
    <source>
        <dbReference type="Proteomes" id="UP000694388"/>
    </source>
</evidence>
<dbReference type="Pfam" id="PF00452">
    <property type="entry name" value="Bcl-2"/>
    <property type="match status" value="1"/>
</dbReference>
<accession>A0A8C4NG87</accession>
<evidence type="ECO:0000313" key="4">
    <source>
        <dbReference type="Ensembl" id="ENSEBUP00000006285.1"/>
    </source>
</evidence>
<sequence length="141" mass="15880">MGRPHTVPCGCSRLIGISRRWGWARHLPVGWPGLPGECADSCFVEGINWDRMVTFFLFGVALHTELAAIAHVDSLSSRRSDEMENKLHPWIIANGGWFPPSFTGELFSLLLVLYCSWGEANEAVLHMGFTWLKLGRRRLLS</sequence>
<evidence type="ECO:0000259" key="3">
    <source>
        <dbReference type="Pfam" id="PF00452"/>
    </source>
</evidence>
<feature type="domain" description="Bcl-2 Bcl-2 homology region 1-3" evidence="3">
    <location>
        <begin position="37"/>
        <end position="97"/>
    </location>
</feature>
<dbReference type="Gene3D" id="1.10.437.10">
    <property type="entry name" value="Blc2-like"/>
    <property type="match status" value="1"/>
</dbReference>
<comment type="similarity">
    <text evidence="1">Belongs to the Bcl-2 family.</text>
</comment>